<evidence type="ECO:0000256" key="6">
    <source>
        <dbReference type="SAM" id="MobiDB-lite"/>
    </source>
</evidence>
<evidence type="ECO:0000256" key="2">
    <source>
        <dbReference type="ARBA" id="ARBA00022679"/>
    </source>
</evidence>
<gene>
    <name evidence="8" type="ORF">J3R75_001465</name>
</gene>
<evidence type="ECO:0000256" key="4">
    <source>
        <dbReference type="ARBA" id="ARBA00022777"/>
    </source>
</evidence>
<dbReference type="Proteomes" id="UP001238163">
    <property type="component" value="Unassembled WGS sequence"/>
</dbReference>
<reference evidence="8" key="1">
    <citation type="submission" date="2023-07" db="EMBL/GenBank/DDBJ databases">
        <title>Genomic Encyclopedia of Type Strains, Phase IV (KMG-IV): sequencing the most valuable type-strain genomes for metagenomic binning, comparative biology and taxonomic classification.</title>
        <authorList>
            <person name="Goeker M."/>
        </authorList>
    </citation>
    <scope>NUCLEOTIDE SEQUENCE</scope>
    <source>
        <strain evidence="8">DSM 24202</strain>
    </source>
</reference>
<accession>A0AAE3VFJ8</accession>
<evidence type="ECO:0000256" key="3">
    <source>
        <dbReference type="ARBA" id="ARBA00022741"/>
    </source>
</evidence>
<keyword evidence="9" id="KW-1185">Reference proteome</keyword>
<dbReference type="Gene3D" id="1.10.510.10">
    <property type="entry name" value="Transferase(Phosphotransferase) domain 1"/>
    <property type="match status" value="1"/>
</dbReference>
<keyword evidence="2" id="KW-0808">Transferase</keyword>
<dbReference type="InterPro" id="IPR008271">
    <property type="entry name" value="Ser/Thr_kinase_AS"/>
</dbReference>
<organism evidence="8 9">
    <name type="scientific">Oligosphaera ethanolica</name>
    <dbReference type="NCBI Taxonomy" id="760260"/>
    <lineage>
        <taxon>Bacteria</taxon>
        <taxon>Pseudomonadati</taxon>
        <taxon>Lentisphaerota</taxon>
        <taxon>Oligosphaeria</taxon>
        <taxon>Oligosphaerales</taxon>
        <taxon>Oligosphaeraceae</taxon>
        <taxon>Oligosphaera</taxon>
    </lineage>
</organism>
<feature type="domain" description="Protein kinase" evidence="7">
    <location>
        <begin position="44"/>
        <end position="331"/>
    </location>
</feature>
<dbReference type="Pfam" id="PF00069">
    <property type="entry name" value="Pkinase"/>
    <property type="match status" value="1"/>
</dbReference>
<dbReference type="GO" id="GO:0004674">
    <property type="term" value="F:protein serine/threonine kinase activity"/>
    <property type="evidence" value="ECO:0007669"/>
    <property type="project" value="UniProtKB-KW"/>
</dbReference>
<keyword evidence="5" id="KW-0067">ATP-binding</keyword>
<evidence type="ECO:0000256" key="1">
    <source>
        <dbReference type="ARBA" id="ARBA00022527"/>
    </source>
</evidence>
<name>A0AAE3VFJ8_9BACT</name>
<dbReference type="SUPFAM" id="SSF56112">
    <property type="entry name" value="Protein kinase-like (PK-like)"/>
    <property type="match status" value="1"/>
</dbReference>
<keyword evidence="1 8" id="KW-0723">Serine/threonine-protein kinase</keyword>
<dbReference type="PANTHER" id="PTHR24345:SF91">
    <property type="entry name" value="SERINE_THREONINE-PROTEIN KINASE PLK4"/>
    <property type="match status" value="1"/>
</dbReference>
<evidence type="ECO:0000256" key="5">
    <source>
        <dbReference type="ARBA" id="ARBA00022840"/>
    </source>
</evidence>
<evidence type="ECO:0000313" key="9">
    <source>
        <dbReference type="Proteomes" id="UP001238163"/>
    </source>
</evidence>
<dbReference type="GO" id="GO:0005524">
    <property type="term" value="F:ATP binding"/>
    <property type="evidence" value="ECO:0007669"/>
    <property type="project" value="UniProtKB-KW"/>
</dbReference>
<keyword evidence="3" id="KW-0547">Nucleotide-binding</keyword>
<proteinExistence type="predicted"/>
<dbReference type="RefSeq" id="WP_307260780.1">
    <property type="nucleotide sequence ID" value="NZ_JAUSVL010000001.1"/>
</dbReference>
<feature type="region of interest" description="Disordered" evidence="6">
    <location>
        <begin position="1"/>
        <end position="20"/>
    </location>
</feature>
<evidence type="ECO:0000313" key="8">
    <source>
        <dbReference type="EMBL" id="MDQ0289358.1"/>
    </source>
</evidence>
<feature type="compositionally biased region" description="Basic and acidic residues" evidence="6">
    <location>
        <begin position="1"/>
        <end position="10"/>
    </location>
</feature>
<dbReference type="SMART" id="SM00220">
    <property type="entry name" value="S_TKc"/>
    <property type="match status" value="1"/>
</dbReference>
<dbReference type="EMBL" id="JAUSVL010000001">
    <property type="protein sequence ID" value="MDQ0289358.1"/>
    <property type="molecule type" value="Genomic_DNA"/>
</dbReference>
<dbReference type="PANTHER" id="PTHR24345">
    <property type="entry name" value="SERINE/THREONINE-PROTEIN KINASE PLK"/>
    <property type="match status" value="1"/>
</dbReference>
<comment type="caution">
    <text evidence="8">The sequence shown here is derived from an EMBL/GenBank/DDBJ whole genome shotgun (WGS) entry which is preliminary data.</text>
</comment>
<keyword evidence="4 8" id="KW-0418">Kinase</keyword>
<evidence type="ECO:0000259" key="7">
    <source>
        <dbReference type="PROSITE" id="PS50011"/>
    </source>
</evidence>
<dbReference type="InterPro" id="IPR011009">
    <property type="entry name" value="Kinase-like_dom_sf"/>
</dbReference>
<dbReference type="PROSITE" id="PS50011">
    <property type="entry name" value="PROTEIN_KINASE_DOM"/>
    <property type="match status" value="1"/>
</dbReference>
<dbReference type="PROSITE" id="PS00108">
    <property type="entry name" value="PROTEIN_KINASE_ST"/>
    <property type="match status" value="1"/>
</dbReference>
<sequence>MNDDEKKQPEVRNAIEPTQRRYITQSKNKADWKEAREALERSRYSLDELLARGAESVLYRGTCEGRLYCIKAVRNKLGKFIGQAITRRNDEKLEKVSYRTKMRHIKNEYAVARKLYDDGPLPVVHIYALRRVKRFGLEIGYDLIMEYLRGHDLSDKNLVKNLSTEDKIKVFHQAILALGYMHRRKIIHLDIKPSNFMLYDGQVKLIDFGVSVLSGFRANAITGTGGYLSPEQICKETLDEGTDIFALGVAFSVFFGAKPLSQTQEDLLTRQVRQEARYHLDNTTIPTVMEIPELKNHPRIAELIRECTIPKRAQRINNCNVLASMLKHQAEEYGIVIPNTQT</sequence>
<protein>
    <submittedName>
        <fullName evidence="8">Serine/threonine protein kinase</fullName>
    </submittedName>
</protein>
<dbReference type="InterPro" id="IPR000719">
    <property type="entry name" value="Prot_kinase_dom"/>
</dbReference>
<dbReference type="AlphaFoldDB" id="A0AAE3VFJ8"/>